<sequence length="86" mass="10162">MRRRVLSELIFLCWLTARGNARSFVFHWWLMSPFVHAYNVRRCSEGGSRAEYPLHEKTCGGVFCLSEFFVLAFSVRIDLFCVKFYV</sequence>
<dbReference type="Proteomes" id="UP000054630">
    <property type="component" value="Unassembled WGS sequence"/>
</dbReference>
<gene>
    <name evidence="2" type="ORF">T07_1051</name>
</gene>
<dbReference type="EMBL" id="JYDL01000108">
    <property type="protein sequence ID" value="KRX16390.1"/>
    <property type="molecule type" value="Genomic_DNA"/>
</dbReference>
<reference evidence="2 3" key="1">
    <citation type="submission" date="2015-01" db="EMBL/GenBank/DDBJ databases">
        <title>Evolution of Trichinella species and genotypes.</title>
        <authorList>
            <person name="Korhonen P.K."/>
            <person name="Edoardo P."/>
            <person name="Giuseppe L.R."/>
            <person name="Gasser R.B."/>
        </authorList>
    </citation>
    <scope>NUCLEOTIDE SEQUENCE [LARGE SCALE GENOMIC DNA]</scope>
    <source>
        <strain evidence="2">ISS37</strain>
    </source>
</reference>
<feature type="chain" id="PRO_5006868052" description="Secreted protein" evidence="1">
    <location>
        <begin position="22"/>
        <end position="86"/>
    </location>
</feature>
<evidence type="ECO:0000256" key="1">
    <source>
        <dbReference type="SAM" id="SignalP"/>
    </source>
</evidence>
<dbReference type="AlphaFoldDB" id="A0A0V0RPF4"/>
<comment type="caution">
    <text evidence="2">The sequence shown here is derived from an EMBL/GenBank/DDBJ whole genome shotgun (WGS) entry which is preliminary data.</text>
</comment>
<organism evidence="2 3">
    <name type="scientific">Trichinella nelsoni</name>
    <dbReference type="NCBI Taxonomy" id="6336"/>
    <lineage>
        <taxon>Eukaryota</taxon>
        <taxon>Metazoa</taxon>
        <taxon>Ecdysozoa</taxon>
        <taxon>Nematoda</taxon>
        <taxon>Enoplea</taxon>
        <taxon>Dorylaimia</taxon>
        <taxon>Trichinellida</taxon>
        <taxon>Trichinellidae</taxon>
        <taxon>Trichinella</taxon>
    </lineage>
</organism>
<feature type="signal peptide" evidence="1">
    <location>
        <begin position="1"/>
        <end position="21"/>
    </location>
</feature>
<keyword evidence="1" id="KW-0732">Signal</keyword>
<evidence type="ECO:0008006" key="4">
    <source>
        <dbReference type="Google" id="ProtNLM"/>
    </source>
</evidence>
<protein>
    <recommendedName>
        <fullName evidence="4">Secreted protein</fullName>
    </recommendedName>
</protein>
<evidence type="ECO:0000313" key="3">
    <source>
        <dbReference type="Proteomes" id="UP000054630"/>
    </source>
</evidence>
<name>A0A0V0RPF4_9BILA</name>
<evidence type="ECO:0000313" key="2">
    <source>
        <dbReference type="EMBL" id="KRX16390.1"/>
    </source>
</evidence>
<keyword evidence="3" id="KW-1185">Reference proteome</keyword>
<proteinExistence type="predicted"/>
<accession>A0A0V0RPF4</accession>
<dbReference type="OrthoDB" id="5931837at2759"/>